<comment type="similarity">
    <text evidence="3 9">Belongs to the CcmC/CycZ/HelC family.</text>
</comment>
<dbReference type="AlphaFoldDB" id="A0AAN1WK15"/>
<comment type="function">
    <text evidence="1 9">Required for the export of heme to the periplasm for the biogenesis of c-type cytochromes.</text>
</comment>
<keyword evidence="6 9" id="KW-0201">Cytochrome c-type biogenesis</keyword>
<dbReference type="GO" id="GO:0020037">
    <property type="term" value="F:heme binding"/>
    <property type="evidence" value="ECO:0007669"/>
    <property type="project" value="InterPro"/>
</dbReference>
<proteinExistence type="inferred from homology"/>
<dbReference type="RefSeq" id="WP_236983810.1">
    <property type="nucleotide sequence ID" value="NZ_AP023086.1"/>
</dbReference>
<dbReference type="InterPro" id="IPR003557">
    <property type="entry name" value="Cyt_c_biogenesis_CcmC"/>
</dbReference>
<dbReference type="GO" id="GO:0015232">
    <property type="term" value="F:heme transmembrane transporter activity"/>
    <property type="evidence" value="ECO:0007669"/>
    <property type="project" value="InterPro"/>
</dbReference>
<feature type="domain" description="Cytochrome c assembly protein" evidence="10">
    <location>
        <begin position="14"/>
        <end position="185"/>
    </location>
</feature>
<dbReference type="PRINTS" id="PR01386">
    <property type="entry name" value="CCMCBIOGNSIS"/>
</dbReference>
<keyword evidence="8 9" id="KW-0472">Membrane</keyword>
<organism evidence="11 12">
    <name type="scientific">Marinagarivorans cellulosilyticus</name>
    <dbReference type="NCBI Taxonomy" id="2721545"/>
    <lineage>
        <taxon>Bacteria</taxon>
        <taxon>Pseudomonadati</taxon>
        <taxon>Pseudomonadota</taxon>
        <taxon>Gammaproteobacteria</taxon>
        <taxon>Cellvibrionales</taxon>
        <taxon>Cellvibrionaceae</taxon>
        <taxon>Marinagarivorans</taxon>
    </lineage>
</organism>
<evidence type="ECO:0000256" key="6">
    <source>
        <dbReference type="ARBA" id="ARBA00022748"/>
    </source>
</evidence>
<keyword evidence="7 9" id="KW-1133">Transmembrane helix</keyword>
<sequence>MAWQWFHRLGSPKWFYEKTARWVQAMGWLALILLGVGVVWGLGFAPEEAKQGNSYRIIYIHVPVAIVSMAGYYVMAFSGAVGLIWRMKLSYMVMKAAAPVGAAMTFLALVTGAIWGKPTWGTYWVWDARLTSMLVLFFLYLGVMALQEAYQNQESADKTCAILSLVGMVNIPIIYKSVDWWFTLHQPATLKLTEKSSIAPEMAYPLILMIFAVYLFYGWLVLSKTRVEVLHREAKTQWVKDTALGGR</sequence>
<dbReference type="PANTHER" id="PTHR30071:SF1">
    <property type="entry name" value="CYTOCHROME B_B6 PROTEIN-RELATED"/>
    <property type="match status" value="1"/>
</dbReference>
<name>A0AAN1WK15_9GAMM</name>
<evidence type="ECO:0000313" key="11">
    <source>
        <dbReference type="EMBL" id="BCD98999.1"/>
    </source>
</evidence>
<keyword evidence="9" id="KW-0813">Transport</keyword>
<evidence type="ECO:0000256" key="7">
    <source>
        <dbReference type="ARBA" id="ARBA00022989"/>
    </source>
</evidence>
<evidence type="ECO:0000256" key="3">
    <source>
        <dbReference type="ARBA" id="ARBA00005840"/>
    </source>
</evidence>
<feature type="transmembrane region" description="Helical" evidence="9">
    <location>
        <begin position="96"/>
        <end position="116"/>
    </location>
</feature>
<evidence type="ECO:0000256" key="4">
    <source>
        <dbReference type="ARBA" id="ARBA00016463"/>
    </source>
</evidence>
<gene>
    <name evidence="9" type="primary">ccmC</name>
    <name evidence="11" type="ORF">MARGE09_P3200</name>
</gene>
<dbReference type="Proteomes" id="UP001320119">
    <property type="component" value="Chromosome"/>
</dbReference>
<keyword evidence="9" id="KW-1003">Cell membrane</keyword>
<evidence type="ECO:0000256" key="5">
    <source>
        <dbReference type="ARBA" id="ARBA00022692"/>
    </source>
</evidence>
<dbReference type="NCBIfam" id="TIGR01191">
    <property type="entry name" value="ccmC"/>
    <property type="match status" value="1"/>
</dbReference>
<keyword evidence="12" id="KW-1185">Reference proteome</keyword>
<dbReference type="Pfam" id="PF01578">
    <property type="entry name" value="Cytochrom_C_asm"/>
    <property type="match status" value="1"/>
</dbReference>
<feature type="transmembrane region" description="Helical" evidence="9">
    <location>
        <begin position="21"/>
        <end position="45"/>
    </location>
</feature>
<dbReference type="GO" id="GO:0017004">
    <property type="term" value="P:cytochrome complex assembly"/>
    <property type="evidence" value="ECO:0007669"/>
    <property type="project" value="UniProtKB-KW"/>
</dbReference>
<dbReference type="InterPro" id="IPR002541">
    <property type="entry name" value="Cyt_c_assembly"/>
</dbReference>
<evidence type="ECO:0000259" key="10">
    <source>
        <dbReference type="Pfam" id="PF01578"/>
    </source>
</evidence>
<feature type="transmembrane region" description="Helical" evidence="9">
    <location>
        <begin position="57"/>
        <end position="84"/>
    </location>
</feature>
<accession>A0AAN1WK15</accession>
<feature type="transmembrane region" description="Helical" evidence="9">
    <location>
        <begin position="128"/>
        <end position="147"/>
    </location>
</feature>
<dbReference type="KEGG" id="marq:MARGE09_P3200"/>
<evidence type="ECO:0000313" key="12">
    <source>
        <dbReference type="Proteomes" id="UP001320119"/>
    </source>
</evidence>
<feature type="transmembrane region" description="Helical" evidence="9">
    <location>
        <begin position="159"/>
        <end position="182"/>
    </location>
</feature>
<feature type="transmembrane region" description="Helical" evidence="9">
    <location>
        <begin position="202"/>
        <end position="222"/>
    </location>
</feature>
<dbReference type="InterPro" id="IPR045062">
    <property type="entry name" value="Cyt_c_biogenesis_CcsA/CcmC"/>
</dbReference>
<evidence type="ECO:0000256" key="9">
    <source>
        <dbReference type="RuleBase" id="RU364092"/>
    </source>
</evidence>
<dbReference type="PANTHER" id="PTHR30071">
    <property type="entry name" value="HEME EXPORTER PROTEIN C"/>
    <property type="match status" value="1"/>
</dbReference>
<evidence type="ECO:0000256" key="2">
    <source>
        <dbReference type="ARBA" id="ARBA00004141"/>
    </source>
</evidence>
<evidence type="ECO:0000256" key="8">
    <source>
        <dbReference type="ARBA" id="ARBA00023136"/>
    </source>
</evidence>
<evidence type="ECO:0000256" key="1">
    <source>
        <dbReference type="ARBA" id="ARBA00002442"/>
    </source>
</evidence>
<reference evidence="11 12" key="1">
    <citation type="journal article" date="2022" name="IScience">
        <title>An ultrasensitive nanofiber-based assay for enzymatic hydrolysis and deep-sea microbial degradation of cellulose.</title>
        <authorList>
            <person name="Tsudome M."/>
            <person name="Tachioka M."/>
            <person name="Miyazaki M."/>
            <person name="Uchimura K."/>
            <person name="Tsuda M."/>
            <person name="Takaki Y."/>
            <person name="Deguchi S."/>
        </authorList>
    </citation>
    <scope>NUCLEOTIDE SEQUENCE [LARGE SCALE GENOMIC DNA]</scope>
    <source>
        <strain evidence="11 12">GE09</strain>
    </source>
</reference>
<protein>
    <recommendedName>
        <fullName evidence="4 9">Heme exporter protein C</fullName>
    </recommendedName>
    <alternativeName>
        <fullName evidence="9">Cytochrome c-type biogenesis protein</fullName>
    </alternativeName>
</protein>
<keyword evidence="5 9" id="KW-0812">Transmembrane</keyword>
<dbReference type="GO" id="GO:0005886">
    <property type="term" value="C:plasma membrane"/>
    <property type="evidence" value="ECO:0007669"/>
    <property type="project" value="UniProtKB-SubCell"/>
</dbReference>
<comment type="subcellular location">
    <subcellularLocation>
        <location evidence="9">Cell inner membrane</location>
    </subcellularLocation>
    <subcellularLocation>
        <location evidence="2">Membrane</location>
        <topology evidence="2">Multi-pass membrane protein</topology>
    </subcellularLocation>
</comment>
<keyword evidence="9" id="KW-0997">Cell inner membrane</keyword>
<dbReference type="EMBL" id="AP023086">
    <property type="protein sequence ID" value="BCD98999.1"/>
    <property type="molecule type" value="Genomic_DNA"/>
</dbReference>